<reference evidence="1 2" key="1">
    <citation type="submission" date="2020-01" db="EMBL/GenBank/DDBJ databases">
        <title>Anaeroalcalibacter tamaniensis gen. nov., sp. nov., moderately halophilic strictly anaerobic fermenter bacterium from mud volcano of Taman peninsula.</title>
        <authorList>
            <person name="Frolova A."/>
            <person name="Merkel A.Y."/>
            <person name="Slobodkin A.I."/>
        </authorList>
    </citation>
    <scope>NUCLEOTIDE SEQUENCE [LARGE SCALE GENOMIC DNA]</scope>
    <source>
        <strain evidence="1 2">F-3ap</strain>
    </source>
</reference>
<dbReference type="Pfam" id="PF04074">
    <property type="entry name" value="DUF386"/>
    <property type="match status" value="1"/>
</dbReference>
<dbReference type="InterPro" id="IPR004375">
    <property type="entry name" value="NanQ/TabA/YiaL"/>
</dbReference>
<dbReference type="PANTHER" id="PTHR34986:SF1">
    <property type="entry name" value="PROTEIN YIAL"/>
    <property type="match status" value="1"/>
</dbReference>
<dbReference type="AlphaFoldDB" id="A0A7X5HU82"/>
<proteinExistence type="predicted"/>
<dbReference type="GO" id="GO:0005829">
    <property type="term" value="C:cytosol"/>
    <property type="evidence" value="ECO:0007669"/>
    <property type="project" value="TreeGrafter"/>
</dbReference>
<evidence type="ECO:0000313" key="2">
    <source>
        <dbReference type="Proteomes" id="UP000461585"/>
    </source>
</evidence>
<gene>
    <name evidence="1" type="ORF">GXN74_02685</name>
</gene>
<sequence length="149" mass="16878">MIIDDVKNIAYYDRLLPGLKACYETVSKMLPGLEEGRYEFEGGFFMIQQGMTKPMEEGDFETHDRHVDVQIMLDGSETLAWAEREGLEEVIGYNAQKDATYYAGAADHSIQIDAGMFYVAFPHDGHKAVRHSAKPTKYRKIVLKLPADL</sequence>
<dbReference type="EMBL" id="JAAEEH010000004">
    <property type="protein sequence ID" value="NDL66655.1"/>
    <property type="molecule type" value="Genomic_DNA"/>
</dbReference>
<evidence type="ECO:0000313" key="1">
    <source>
        <dbReference type="EMBL" id="NDL66655.1"/>
    </source>
</evidence>
<keyword evidence="2" id="KW-1185">Reference proteome</keyword>
<dbReference type="RefSeq" id="WP_162369379.1">
    <property type="nucleotide sequence ID" value="NZ_JAAEEH010000004.1"/>
</dbReference>
<organism evidence="1 2">
    <name type="scientific">Anaerotalea alkaliphila</name>
    <dbReference type="NCBI Taxonomy" id="2662126"/>
    <lineage>
        <taxon>Bacteria</taxon>
        <taxon>Bacillati</taxon>
        <taxon>Bacillota</taxon>
        <taxon>Clostridia</taxon>
        <taxon>Eubacteriales</taxon>
        <taxon>Anaerotalea</taxon>
    </lineage>
</organism>
<name>A0A7X5HU82_9FIRM</name>
<dbReference type="SUPFAM" id="SSF51197">
    <property type="entry name" value="Clavaminate synthase-like"/>
    <property type="match status" value="1"/>
</dbReference>
<protein>
    <submittedName>
        <fullName evidence="1">DUF386 domain-containing protein</fullName>
    </submittedName>
</protein>
<dbReference type="Gene3D" id="2.60.120.370">
    <property type="entry name" value="YhcH/YjgK/YiaL"/>
    <property type="match status" value="1"/>
</dbReference>
<dbReference type="NCBIfam" id="TIGR00022">
    <property type="entry name" value="YhcH/YjgK/YiaL family protein"/>
    <property type="match status" value="1"/>
</dbReference>
<dbReference type="PANTHER" id="PTHR34986">
    <property type="entry name" value="EVOLVED BETA-GALACTOSIDASE SUBUNIT BETA"/>
    <property type="match status" value="1"/>
</dbReference>
<accession>A0A7X5HU82</accession>
<dbReference type="InterPro" id="IPR037012">
    <property type="entry name" value="NanQ/TabA/YiaL_sf"/>
</dbReference>
<dbReference type="Proteomes" id="UP000461585">
    <property type="component" value="Unassembled WGS sequence"/>
</dbReference>
<comment type="caution">
    <text evidence="1">The sequence shown here is derived from an EMBL/GenBank/DDBJ whole genome shotgun (WGS) entry which is preliminary data.</text>
</comment>